<gene>
    <name evidence="1" type="ORF">ACFOSH_23750</name>
</gene>
<evidence type="ECO:0000313" key="1">
    <source>
        <dbReference type="EMBL" id="MFC3452464.1"/>
    </source>
</evidence>
<dbReference type="EMBL" id="JBHRWK010000037">
    <property type="protein sequence ID" value="MFC3452464.1"/>
    <property type="molecule type" value="Genomic_DNA"/>
</dbReference>
<accession>A0ABV7P0F7</accession>
<keyword evidence="2" id="KW-1185">Reference proteome</keyword>
<dbReference type="Proteomes" id="UP001595645">
    <property type="component" value="Unassembled WGS sequence"/>
</dbReference>
<protein>
    <recommendedName>
        <fullName evidence="3">Aminotransferase class V-fold PLP-dependent enzyme</fullName>
    </recommendedName>
</protein>
<sequence>MDARRINSALSYREFAQFDFGDKDVDWCLRLSPHYYNTEREVDDVAAAVAELAGRPA</sequence>
<comment type="caution">
    <text evidence="1">The sequence shown here is derived from an EMBL/GenBank/DDBJ whole genome shotgun (WGS) entry which is preliminary data.</text>
</comment>
<dbReference type="InterPro" id="IPR015422">
    <property type="entry name" value="PyrdxlP-dep_Trfase_small"/>
</dbReference>
<dbReference type="RefSeq" id="WP_378241243.1">
    <property type="nucleotide sequence ID" value="NZ_JBHRWK010000037.1"/>
</dbReference>
<name>A0ABV7P0F7_9PSEU</name>
<dbReference type="Gene3D" id="3.90.1150.10">
    <property type="entry name" value="Aspartate Aminotransferase, domain 1"/>
    <property type="match status" value="1"/>
</dbReference>
<dbReference type="SUPFAM" id="SSF53383">
    <property type="entry name" value="PLP-dependent transferases"/>
    <property type="match status" value="1"/>
</dbReference>
<evidence type="ECO:0008006" key="3">
    <source>
        <dbReference type="Google" id="ProtNLM"/>
    </source>
</evidence>
<reference evidence="2" key="1">
    <citation type="journal article" date="2019" name="Int. J. Syst. Evol. Microbiol.">
        <title>The Global Catalogue of Microorganisms (GCM) 10K type strain sequencing project: providing services to taxonomists for standard genome sequencing and annotation.</title>
        <authorList>
            <consortium name="The Broad Institute Genomics Platform"/>
            <consortium name="The Broad Institute Genome Sequencing Center for Infectious Disease"/>
            <person name="Wu L."/>
            <person name="Ma J."/>
        </authorList>
    </citation>
    <scope>NUCLEOTIDE SEQUENCE [LARGE SCALE GENOMIC DNA]</scope>
    <source>
        <strain evidence="2">CGMCC 4.7676</strain>
    </source>
</reference>
<evidence type="ECO:0000313" key="2">
    <source>
        <dbReference type="Proteomes" id="UP001595645"/>
    </source>
</evidence>
<dbReference type="InterPro" id="IPR015424">
    <property type="entry name" value="PyrdxlP-dep_Trfase"/>
</dbReference>
<proteinExistence type="predicted"/>
<organism evidence="1 2">
    <name type="scientific">Amycolatopsis speibonae</name>
    <dbReference type="NCBI Taxonomy" id="1450224"/>
    <lineage>
        <taxon>Bacteria</taxon>
        <taxon>Bacillati</taxon>
        <taxon>Actinomycetota</taxon>
        <taxon>Actinomycetes</taxon>
        <taxon>Pseudonocardiales</taxon>
        <taxon>Pseudonocardiaceae</taxon>
        <taxon>Amycolatopsis</taxon>
    </lineage>
</organism>